<keyword evidence="1" id="KW-0255">Endonuclease</keyword>
<reference evidence="1 2" key="1">
    <citation type="submission" date="2019-06" db="EMBL/GenBank/DDBJ databases">
        <title>Draft genome sequence of Methanolobus vulcani B1d.</title>
        <authorList>
            <person name="Creighbaum A.J."/>
            <person name="Ticak T."/>
            <person name="Hariraju D."/>
            <person name="Arivett B.A."/>
            <person name="Ferguson D.J.Jr."/>
        </authorList>
    </citation>
    <scope>NUCLEOTIDE SEQUENCE [LARGE SCALE GENOMIC DNA]</scope>
    <source>
        <strain evidence="1 2">B1d</strain>
    </source>
</reference>
<dbReference type="GO" id="GO:0004519">
    <property type="term" value="F:endonuclease activity"/>
    <property type="evidence" value="ECO:0007669"/>
    <property type="project" value="UniProtKB-KW"/>
</dbReference>
<keyword evidence="1" id="KW-0378">Hydrolase</keyword>
<evidence type="ECO:0000313" key="1">
    <source>
        <dbReference type="EMBL" id="TQD27913.1"/>
    </source>
</evidence>
<evidence type="ECO:0000313" key="2">
    <source>
        <dbReference type="Proteomes" id="UP000319335"/>
    </source>
</evidence>
<gene>
    <name evidence="1" type="ORF">FKV42_02300</name>
</gene>
<dbReference type="RefSeq" id="WP_154808642.1">
    <property type="nucleotide sequence ID" value="NZ_VIAQ01000007.1"/>
</dbReference>
<sequence>MDKEAYSKSINRYKKGKKPPMACAVCGEDDEKVIEMHHVDGRNNSDVVKPLCMNCHSKVTAKQNRLSPKVRSKDASEENKKVVNAISLLALLRELVDRLDDIVMEMPTNV</sequence>
<keyword evidence="2" id="KW-1185">Reference proteome</keyword>
<dbReference type="Proteomes" id="UP000319335">
    <property type="component" value="Unassembled WGS sequence"/>
</dbReference>
<organism evidence="1 2">
    <name type="scientific">Methanolobus vulcani</name>
    <dbReference type="NCBI Taxonomy" id="38026"/>
    <lineage>
        <taxon>Archaea</taxon>
        <taxon>Methanobacteriati</taxon>
        <taxon>Methanobacteriota</taxon>
        <taxon>Stenosarchaea group</taxon>
        <taxon>Methanomicrobia</taxon>
        <taxon>Methanosarcinales</taxon>
        <taxon>Methanosarcinaceae</taxon>
        <taxon>Methanolobus</taxon>
    </lineage>
</organism>
<proteinExistence type="predicted"/>
<name>A0A7Z8KQC7_9EURY</name>
<accession>A0A7Z8KQC7</accession>
<dbReference type="AlphaFoldDB" id="A0A7Z8KQC7"/>
<dbReference type="EMBL" id="VIAQ01000007">
    <property type="protein sequence ID" value="TQD27913.1"/>
    <property type="molecule type" value="Genomic_DNA"/>
</dbReference>
<comment type="caution">
    <text evidence="1">The sequence shown here is derived from an EMBL/GenBank/DDBJ whole genome shotgun (WGS) entry which is preliminary data.</text>
</comment>
<dbReference type="OrthoDB" id="129984at2157"/>
<protein>
    <submittedName>
        <fullName evidence="1">HNH endonuclease</fullName>
    </submittedName>
</protein>
<keyword evidence="1" id="KW-0540">Nuclease</keyword>